<dbReference type="RefSeq" id="XP_018256291.1">
    <property type="nucleotide sequence ID" value="XM_018396055.1"/>
</dbReference>
<dbReference type="GeneID" id="28956946"/>
<accession>A0A0J9W6A7</accession>
<evidence type="ECO:0000313" key="1">
    <source>
        <dbReference type="EMBL" id="KNB18246.1"/>
    </source>
</evidence>
<name>A0A0J9W6A7_FUSO4</name>
<dbReference type="VEuPathDB" id="FungiDB:FOXG_15959"/>
<proteinExistence type="predicted"/>
<reference evidence="1" key="1">
    <citation type="submission" date="2007-04" db="EMBL/GenBank/DDBJ databases">
        <authorList>
            <consortium name="The Broad Institute Genome Sequencing Platform"/>
            <person name="Birren B."/>
            <person name="Lander E."/>
            <person name="Galagan J."/>
            <person name="Nusbaum C."/>
            <person name="Devon K."/>
            <person name="Ma L.-J."/>
            <person name="Jaffe D."/>
            <person name="Butler J."/>
            <person name="Alvarez P."/>
            <person name="Gnerre S."/>
            <person name="Grabherr M."/>
            <person name="Kleber M."/>
            <person name="Mauceli E."/>
            <person name="Brockman W."/>
            <person name="MacCallum I.A."/>
            <person name="Young S."/>
            <person name="LaButti K."/>
            <person name="DeCaprio D."/>
            <person name="Crawford M."/>
            <person name="Koehrsen M."/>
            <person name="Engels R."/>
            <person name="Montgomery P."/>
            <person name="Pearson M."/>
            <person name="Howarth C."/>
            <person name="Larson L."/>
            <person name="White J."/>
            <person name="O'Leary S."/>
            <person name="Kodira C."/>
            <person name="Zeng Q."/>
            <person name="Yandava C."/>
            <person name="Alvarado L."/>
            <person name="Kistler C."/>
            <person name="Shim W.-B."/>
            <person name="Kang S."/>
            <person name="Woloshuk C."/>
        </authorList>
    </citation>
    <scope>NUCLEOTIDE SEQUENCE</scope>
    <source>
        <strain evidence="1">4287</strain>
    </source>
</reference>
<sequence length="483" mass="53875">MSSRNSHHISPDEVLNAPKLASQGEQRLRTIVHGEPNSFTFHISFEYQHWVLVEFHVKPITSDLAQLPLYAVNGSFTPSHDSINSSQVLTAAQLVDDTYIRVTSLRLTEDFFGRQAPLTSGSSFYSPTSSTLGLEQHIAIGPRSIRAANQQSTHTIPFIKPTLPETHANSQDMIVLGRKTHGTESGGCEPGVISSTGQGQESLDKIVSGLVKAVLSGQRKGRISQIGVIKYHNVITQRLLDCANDQNLNDYLDYLEGALRGRIRIEKHESKIRMWNIRFSLSCLRMVKEQVDNSRKQRSSRAAKIVNDIVNRLLITDGVRAWGVYHGFSARDYRLSKASEVTQLHAEYIAKQAAEQLRDKVAAPPDSFQVPFSGFWLHTVTKISYATICDYIGLSNVAELKSVTDTEVLMSVDIPMSWISRQWFDPRDRNLPEPAVSNSDEGVGQNNSVGETLAMETDMDFTADFDHILCEPGIFDPRFAFPT</sequence>
<dbReference type="Proteomes" id="UP000009097">
    <property type="component" value="Unassembled WGS sequence"/>
</dbReference>
<protein>
    <submittedName>
        <fullName evidence="1">Uncharacterized protein</fullName>
    </submittedName>
</protein>
<dbReference type="AlphaFoldDB" id="A0A0J9W6A7"/>
<dbReference type="KEGG" id="fox:FOXG_15959"/>
<dbReference type="EMBL" id="DS231725">
    <property type="protein sequence ID" value="KNB18246.1"/>
    <property type="molecule type" value="Genomic_DNA"/>
</dbReference>
<organism evidence="1 2">
    <name type="scientific">Fusarium oxysporum f. sp. lycopersici (strain 4287 / CBS 123668 / FGSC 9935 / NRRL 34936)</name>
    <name type="common">Fusarium vascular wilt of tomato</name>
    <dbReference type="NCBI Taxonomy" id="426428"/>
    <lineage>
        <taxon>Eukaryota</taxon>
        <taxon>Fungi</taxon>
        <taxon>Dikarya</taxon>
        <taxon>Ascomycota</taxon>
        <taxon>Pezizomycotina</taxon>
        <taxon>Sordariomycetes</taxon>
        <taxon>Hypocreomycetidae</taxon>
        <taxon>Hypocreales</taxon>
        <taxon>Nectriaceae</taxon>
        <taxon>Fusarium</taxon>
        <taxon>Fusarium oxysporum species complex</taxon>
    </lineage>
</organism>
<reference evidence="1" key="2">
    <citation type="journal article" date="2010" name="Nature">
        <title>Comparative genomics reveals mobile pathogenicity chromosomes in Fusarium.</title>
        <authorList>
            <person name="Ma L.J."/>
            <person name="van der Does H.C."/>
            <person name="Borkovich K.A."/>
            <person name="Coleman J.J."/>
            <person name="Daboussi M.J."/>
            <person name="Di Pietro A."/>
            <person name="Dufresne M."/>
            <person name="Freitag M."/>
            <person name="Grabherr M."/>
            <person name="Henrissat B."/>
            <person name="Houterman P.M."/>
            <person name="Kang S."/>
            <person name="Shim W.B."/>
            <person name="Woloshuk C."/>
            <person name="Xie X."/>
            <person name="Xu J.R."/>
            <person name="Antoniw J."/>
            <person name="Baker S.E."/>
            <person name="Bluhm B.H."/>
            <person name="Breakspear A."/>
            <person name="Brown D.W."/>
            <person name="Butchko R.A."/>
            <person name="Chapman S."/>
            <person name="Coulson R."/>
            <person name="Coutinho P.M."/>
            <person name="Danchin E.G."/>
            <person name="Diener A."/>
            <person name="Gale L.R."/>
            <person name="Gardiner D.M."/>
            <person name="Goff S."/>
            <person name="Hammond-Kosack K.E."/>
            <person name="Hilburn K."/>
            <person name="Hua-Van A."/>
            <person name="Jonkers W."/>
            <person name="Kazan K."/>
            <person name="Kodira C.D."/>
            <person name="Koehrsen M."/>
            <person name="Kumar L."/>
            <person name="Lee Y.H."/>
            <person name="Li L."/>
            <person name="Manners J.M."/>
            <person name="Miranda-Saavedra D."/>
            <person name="Mukherjee M."/>
            <person name="Park G."/>
            <person name="Park J."/>
            <person name="Park S.Y."/>
            <person name="Proctor R.H."/>
            <person name="Regev A."/>
            <person name="Ruiz-Roldan M.C."/>
            <person name="Sain D."/>
            <person name="Sakthikumar S."/>
            <person name="Sykes S."/>
            <person name="Schwartz D.C."/>
            <person name="Turgeon B.G."/>
            <person name="Wapinski I."/>
            <person name="Yoder O."/>
            <person name="Young S."/>
            <person name="Zeng Q."/>
            <person name="Zhou S."/>
            <person name="Galagan J."/>
            <person name="Cuomo C.A."/>
            <person name="Kistler H.C."/>
            <person name="Rep M."/>
        </authorList>
    </citation>
    <scope>NUCLEOTIDE SEQUENCE [LARGE SCALE GENOMIC DNA]</scope>
    <source>
        <strain evidence="1">4287</strain>
    </source>
</reference>
<dbReference type="OrthoDB" id="4998960at2759"/>
<gene>
    <name evidence="1" type="ORF">FOXG_15959</name>
</gene>
<evidence type="ECO:0000313" key="2">
    <source>
        <dbReference type="Proteomes" id="UP000009097"/>
    </source>
</evidence>